<feature type="transmembrane region" description="Helical" evidence="1">
    <location>
        <begin position="279"/>
        <end position="303"/>
    </location>
</feature>
<evidence type="ECO:0008006" key="4">
    <source>
        <dbReference type="Google" id="ProtNLM"/>
    </source>
</evidence>
<evidence type="ECO:0000313" key="3">
    <source>
        <dbReference type="Proteomes" id="UP001302719"/>
    </source>
</evidence>
<dbReference type="EMBL" id="CP116967">
    <property type="protein sequence ID" value="WNM58959.1"/>
    <property type="molecule type" value="Genomic_DNA"/>
</dbReference>
<reference evidence="2 3" key="1">
    <citation type="submission" date="2023-01" db="EMBL/GenBank/DDBJ databases">
        <title>Cultivation and genomic characterization of new, ubiquitous marine nitrite-oxidizing bacteria from the Nitrospirales.</title>
        <authorList>
            <person name="Mueller A.J."/>
            <person name="Daebeler A."/>
            <person name="Herbold C.W."/>
            <person name="Kirkegaard R.H."/>
            <person name="Daims H."/>
        </authorList>
    </citation>
    <scope>NUCLEOTIDE SEQUENCE [LARGE SCALE GENOMIC DNA]</scope>
    <source>
        <strain evidence="2 3">VA</strain>
    </source>
</reference>
<protein>
    <recommendedName>
        <fullName evidence="4">Glycosyltransferase 2-like domain-containing protein</fullName>
    </recommendedName>
</protein>
<keyword evidence="1" id="KW-0812">Transmembrane</keyword>
<keyword evidence="1" id="KW-1133">Transmembrane helix</keyword>
<proteinExistence type="predicted"/>
<name>A0AA96GBF1_9BACT</name>
<dbReference type="AlphaFoldDB" id="A0AA96GBF1"/>
<evidence type="ECO:0000313" key="2">
    <source>
        <dbReference type="EMBL" id="WNM58959.1"/>
    </source>
</evidence>
<accession>A0AA96GBF1</accession>
<keyword evidence="1" id="KW-0472">Membrane</keyword>
<dbReference type="SUPFAM" id="SSF53448">
    <property type="entry name" value="Nucleotide-diphospho-sugar transferases"/>
    <property type="match status" value="1"/>
</dbReference>
<dbReference type="Gene3D" id="3.90.550.10">
    <property type="entry name" value="Spore Coat Polysaccharide Biosynthesis Protein SpsA, Chain A"/>
    <property type="match status" value="1"/>
</dbReference>
<dbReference type="Proteomes" id="UP001302719">
    <property type="component" value="Chromosome"/>
</dbReference>
<gene>
    <name evidence="2" type="ORF">PP769_04100</name>
</gene>
<dbReference type="RefSeq" id="WP_312645523.1">
    <property type="nucleotide sequence ID" value="NZ_CP116967.1"/>
</dbReference>
<sequence length="334" mass="37145">MNDQQVPTRDMDRGKAPLLSVILATPAGYGTIRKTVSHLRSQTARSSLELVIVTPSKVQLNLEVDQLNEFACYQVVEIKKFQSIGQANAAGIRQAAAPIVALAEDHCFPDPQWAENFITSHQGPWVAVGPGVRNANPNTAVSWADLFIGYGPWLAPAPSREADFLPGHNTSYKREILLGYGDQLDAMMEAETVLHWDLRGKGHRLYMESTASVAHTNFSLWSSWVPAQFYNGRLFAGARARQKSLPWRFMFALGSPLIPIVRLWRIWTGLSSQDLKIRFLSCLPALIIGLVIDGMGQMAGYALGTGNALDKVARFEVDRFKHIREQDRLEILGF</sequence>
<dbReference type="InterPro" id="IPR029044">
    <property type="entry name" value="Nucleotide-diphossugar_trans"/>
</dbReference>
<organism evidence="2 3">
    <name type="scientific">Candidatus Nitrospira allomarina</name>
    <dbReference type="NCBI Taxonomy" id="3020900"/>
    <lineage>
        <taxon>Bacteria</taxon>
        <taxon>Pseudomonadati</taxon>
        <taxon>Nitrospirota</taxon>
        <taxon>Nitrospiria</taxon>
        <taxon>Nitrospirales</taxon>
        <taxon>Nitrospiraceae</taxon>
        <taxon>Nitrospira</taxon>
    </lineage>
</organism>
<keyword evidence="3" id="KW-1185">Reference proteome</keyword>
<evidence type="ECO:0000256" key="1">
    <source>
        <dbReference type="SAM" id="Phobius"/>
    </source>
</evidence>
<dbReference type="KEGG" id="nall:PP769_04100"/>
<feature type="transmembrane region" description="Helical" evidence="1">
    <location>
        <begin position="247"/>
        <end position="267"/>
    </location>
</feature>